<protein>
    <submittedName>
        <fullName evidence="1">Uncharacterized protein</fullName>
    </submittedName>
</protein>
<reference evidence="1" key="1">
    <citation type="submission" date="2014-11" db="EMBL/GenBank/DDBJ databases">
        <authorList>
            <person name="Amaro Gonzalez C."/>
        </authorList>
    </citation>
    <scope>NUCLEOTIDE SEQUENCE</scope>
</reference>
<dbReference type="EMBL" id="GBXM01108639">
    <property type="protein sequence ID" value="JAG99937.1"/>
    <property type="molecule type" value="Transcribed_RNA"/>
</dbReference>
<dbReference type="AlphaFoldDB" id="A0A0E9P7V9"/>
<organism evidence="1">
    <name type="scientific">Anguilla anguilla</name>
    <name type="common">European freshwater eel</name>
    <name type="synonym">Muraena anguilla</name>
    <dbReference type="NCBI Taxonomy" id="7936"/>
    <lineage>
        <taxon>Eukaryota</taxon>
        <taxon>Metazoa</taxon>
        <taxon>Chordata</taxon>
        <taxon>Craniata</taxon>
        <taxon>Vertebrata</taxon>
        <taxon>Euteleostomi</taxon>
        <taxon>Actinopterygii</taxon>
        <taxon>Neopterygii</taxon>
        <taxon>Teleostei</taxon>
        <taxon>Anguilliformes</taxon>
        <taxon>Anguillidae</taxon>
        <taxon>Anguilla</taxon>
    </lineage>
</organism>
<evidence type="ECO:0000313" key="1">
    <source>
        <dbReference type="EMBL" id="JAG99937.1"/>
    </source>
</evidence>
<reference evidence="1" key="2">
    <citation type="journal article" date="2015" name="Fish Shellfish Immunol.">
        <title>Early steps in the European eel (Anguilla anguilla)-Vibrio vulnificus interaction in the gills: Role of the RtxA13 toxin.</title>
        <authorList>
            <person name="Callol A."/>
            <person name="Pajuelo D."/>
            <person name="Ebbesson L."/>
            <person name="Teles M."/>
            <person name="MacKenzie S."/>
            <person name="Amaro C."/>
        </authorList>
    </citation>
    <scope>NUCLEOTIDE SEQUENCE</scope>
</reference>
<sequence length="40" mass="4532">MKSVWSQVLKAWTPGHLNQIICVVIIRFYSKPMSVCPKAA</sequence>
<name>A0A0E9P7V9_ANGAN</name>
<accession>A0A0E9P7V9</accession>
<proteinExistence type="predicted"/>